<dbReference type="InterPro" id="IPR016032">
    <property type="entry name" value="Sig_transdc_resp-reg_C-effctor"/>
</dbReference>
<sequence length="296" mass="33309">MTGIGTKFLLANRFTFDSLSNSLVDNFFDDELVRLGSNESRILQLFCQHPNEVVTRNELYDFVWREQGFEVDDSSLTQAISTLRKQLKDPTKSPEFIKTVPKRGYQLISSVAILADVEEKTDQDVGAASELIEMTSHLPEIHSAQTINEEMLVLESTEPQVKQTKQRPTNKTPSDIFTRLLILLSILLPVLAMLLSTPNQSEFKKLAHYHGVTVETPKSHPDLVDWLPSIEMCINKYISKNQSDVFLEKVIATGGNNDVLVLNYIHKPEYSSANITLKIVADQDQINKVCQQGASS</sequence>
<dbReference type="CDD" id="cd00383">
    <property type="entry name" value="trans_reg_C"/>
    <property type="match status" value="1"/>
</dbReference>
<dbReference type="AlphaFoldDB" id="A0A6G7CM57"/>
<dbReference type="GO" id="GO:0000160">
    <property type="term" value="P:phosphorelay signal transduction system"/>
    <property type="evidence" value="ECO:0007669"/>
    <property type="project" value="InterPro"/>
</dbReference>
<dbReference type="InterPro" id="IPR036388">
    <property type="entry name" value="WH-like_DNA-bd_sf"/>
</dbReference>
<dbReference type="RefSeq" id="WP_165312704.1">
    <property type="nucleotide sequence ID" value="NZ_CP049331.1"/>
</dbReference>
<keyword evidence="5" id="KW-1185">Reference proteome</keyword>
<dbReference type="Pfam" id="PF00486">
    <property type="entry name" value="Trans_reg_C"/>
    <property type="match status" value="1"/>
</dbReference>
<dbReference type="GO" id="GO:0006355">
    <property type="term" value="P:regulation of DNA-templated transcription"/>
    <property type="evidence" value="ECO:0007669"/>
    <property type="project" value="InterPro"/>
</dbReference>
<dbReference type="SUPFAM" id="SSF46894">
    <property type="entry name" value="C-terminal effector domain of the bipartite response regulators"/>
    <property type="match status" value="1"/>
</dbReference>
<dbReference type="KEGG" id="vzi:G5S32_04075"/>
<dbReference type="GO" id="GO:0003677">
    <property type="term" value="F:DNA binding"/>
    <property type="evidence" value="ECO:0007669"/>
    <property type="project" value="UniProtKB-UniRule"/>
</dbReference>
<reference evidence="4 5" key="1">
    <citation type="submission" date="2020-02" db="EMBL/GenBank/DDBJ databases">
        <title>A complete genome of a marine bacterium Vibrio sp. ZWAL4003 isolated from the mangrove sediment with the ability to degrade polysaccharides.</title>
        <authorList>
            <person name="Wu J."/>
            <person name="Qu W."/>
            <person name="Zeng R."/>
        </authorList>
    </citation>
    <scope>NUCLEOTIDE SEQUENCE [LARGE SCALE GENOMIC DNA]</scope>
    <source>
        <strain evidence="4 5">ZWAL4003</strain>
    </source>
</reference>
<evidence type="ECO:0000259" key="3">
    <source>
        <dbReference type="PROSITE" id="PS51755"/>
    </source>
</evidence>
<feature type="domain" description="OmpR/PhoB-type" evidence="3">
    <location>
        <begin position="6"/>
        <end position="109"/>
    </location>
</feature>
<evidence type="ECO:0000313" key="4">
    <source>
        <dbReference type="EMBL" id="QIH43164.1"/>
    </source>
</evidence>
<accession>A0A6G7CM57</accession>
<proteinExistence type="predicted"/>
<organism evidence="4 5">
    <name type="scientific">Vibrio ziniensis</name>
    <dbReference type="NCBI Taxonomy" id="2711221"/>
    <lineage>
        <taxon>Bacteria</taxon>
        <taxon>Pseudomonadati</taxon>
        <taxon>Pseudomonadota</taxon>
        <taxon>Gammaproteobacteria</taxon>
        <taxon>Vibrionales</taxon>
        <taxon>Vibrionaceae</taxon>
        <taxon>Vibrio</taxon>
    </lineage>
</organism>
<feature type="DNA-binding region" description="OmpR/PhoB-type" evidence="2">
    <location>
        <begin position="6"/>
        <end position="109"/>
    </location>
</feature>
<dbReference type="SMART" id="SM00862">
    <property type="entry name" value="Trans_reg_C"/>
    <property type="match status" value="1"/>
</dbReference>
<dbReference type="PROSITE" id="PS51755">
    <property type="entry name" value="OMPR_PHOB"/>
    <property type="match status" value="1"/>
</dbReference>
<dbReference type="Proteomes" id="UP000503003">
    <property type="component" value="Chromosome 1"/>
</dbReference>
<evidence type="ECO:0000256" key="2">
    <source>
        <dbReference type="PROSITE-ProRule" id="PRU01091"/>
    </source>
</evidence>
<protein>
    <submittedName>
        <fullName evidence="4">Transcriptional regulator</fullName>
    </submittedName>
</protein>
<evidence type="ECO:0000256" key="1">
    <source>
        <dbReference type="ARBA" id="ARBA00023125"/>
    </source>
</evidence>
<name>A0A6G7CM57_9VIBR</name>
<dbReference type="EMBL" id="CP049331">
    <property type="protein sequence ID" value="QIH43164.1"/>
    <property type="molecule type" value="Genomic_DNA"/>
</dbReference>
<evidence type="ECO:0000313" key="5">
    <source>
        <dbReference type="Proteomes" id="UP000503003"/>
    </source>
</evidence>
<gene>
    <name evidence="4" type="ORF">G5S32_04075</name>
</gene>
<keyword evidence="1 2" id="KW-0238">DNA-binding</keyword>
<dbReference type="Gene3D" id="1.10.10.10">
    <property type="entry name" value="Winged helix-like DNA-binding domain superfamily/Winged helix DNA-binding domain"/>
    <property type="match status" value="1"/>
</dbReference>
<dbReference type="InterPro" id="IPR001867">
    <property type="entry name" value="OmpR/PhoB-type_DNA-bd"/>
</dbReference>